<evidence type="ECO:0000313" key="2">
    <source>
        <dbReference type="EMBL" id="MBL3654768.1"/>
    </source>
</evidence>
<reference evidence="2" key="1">
    <citation type="submission" date="2021-01" db="EMBL/GenBank/DDBJ databases">
        <title>Fulvivirga kasyanovii gen. nov., sp nov., a novel member of the phylum Bacteroidetes isolated from seawater in a mussel farm.</title>
        <authorList>
            <person name="Zhao L.-H."/>
            <person name="Wang Z.-J."/>
        </authorList>
    </citation>
    <scope>NUCLEOTIDE SEQUENCE</scope>
    <source>
        <strain evidence="2">2943</strain>
    </source>
</reference>
<dbReference type="EMBL" id="JAESIY010000001">
    <property type="protein sequence ID" value="MBL3654768.1"/>
    <property type="molecule type" value="Genomic_DNA"/>
</dbReference>
<evidence type="ECO:0008006" key="4">
    <source>
        <dbReference type="Google" id="ProtNLM"/>
    </source>
</evidence>
<dbReference type="AlphaFoldDB" id="A0A937F688"/>
<keyword evidence="3" id="KW-1185">Reference proteome</keyword>
<evidence type="ECO:0000256" key="1">
    <source>
        <dbReference type="SAM" id="SignalP"/>
    </source>
</evidence>
<name>A0A937F688_9BACT</name>
<comment type="caution">
    <text evidence="2">The sequence shown here is derived from an EMBL/GenBank/DDBJ whole genome shotgun (WGS) entry which is preliminary data.</text>
</comment>
<keyword evidence="1" id="KW-0732">Signal</keyword>
<feature type="chain" id="PRO_5037854489" description="Adhesin domain-containing protein" evidence="1">
    <location>
        <begin position="23"/>
        <end position="379"/>
    </location>
</feature>
<protein>
    <recommendedName>
        <fullName evidence="4">Adhesin domain-containing protein</fullName>
    </recommendedName>
</protein>
<gene>
    <name evidence="2" type="ORF">JL102_01400</name>
</gene>
<evidence type="ECO:0000313" key="3">
    <source>
        <dbReference type="Proteomes" id="UP000659388"/>
    </source>
</evidence>
<proteinExistence type="predicted"/>
<organism evidence="2 3">
    <name type="scientific">Fulvivirga sediminis</name>
    <dbReference type="NCBI Taxonomy" id="2803949"/>
    <lineage>
        <taxon>Bacteria</taxon>
        <taxon>Pseudomonadati</taxon>
        <taxon>Bacteroidota</taxon>
        <taxon>Cytophagia</taxon>
        <taxon>Cytophagales</taxon>
        <taxon>Fulvivirgaceae</taxon>
        <taxon>Fulvivirga</taxon>
    </lineage>
</organism>
<dbReference type="Proteomes" id="UP000659388">
    <property type="component" value="Unassembled WGS sequence"/>
</dbReference>
<accession>A0A937F688</accession>
<feature type="signal peptide" evidence="1">
    <location>
        <begin position="1"/>
        <end position="22"/>
    </location>
</feature>
<sequence length="379" mass="43239">MKMLIFKSMLCFLSLALGVVKAEEKEDTKSIRLIEKSFNVEAGGFLELMNKYGQVDVHTWNKDSVKVKVEIVGYGKDEDDAEKLTDRVNIDFNKTGQYLIIETILDRKSGFFKELWNNINDYSKTLLSKNKIEINYEIYMPRSFNLELDNKFGDVYLHELFGKCEVRVTHGNLRANKFNGTTKIDVGYGDIRIKELSDGQLILKSVEGEVLKMGKVDINSVSSDLRIVEANDITLESKSDRKLIFEKLNYIKGNTSFSELEIESLNKSADMDMSYGSVSFKSVPFSFNKIDIRSKYTDVFLDFFPNSYLKVDITAKDENLRLPFENVKTKKEYLDDKQKEVRVTGRIGVETNYLGYVNIEANGGDISLSLSGVKQSANK</sequence>